<feature type="chain" id="PRO_5012084030" description="L,D-TPase catalytic domain-containing protein" evidence="8">
    <location>
        <begin position="33"/>
        <end position="426"/>
    </location>
</feature>
<feature type="domain" description="L,D-TPase catalytic" evidence="9">
    <location>
        <begin position="164"/>
        <end position="299"/>
    </location>
</feature>
<dbReference type="GO" id="GO:0008360">
    <property type="term" value="P:regulation of cell shape"/>
    <property type="evidence" value="ECO:0007669"/>
    <property type="project" value="UniProtKB-UniRule"/>
</dbReference>
<dbReference type="SUPFAM" id="SSF141523">
    <property type="entry name" value="L,D-transpeptidase catalytic domain-like"/>
    <property type="match status" value="1"/>
</dbReference>
<proteinExistence type="inferred from homology"/>
<dbReference type="CDD" id="cd16913">
    <property type="entry name" value="YkuD_like"/>
    <property type="match status" value="1"/>
</dbReference>
<dbReference type="OrthoDB" id="9809748at2"/>
<dbReference type="Pfam" id="PF03734">
    <property type="entry name" value="YkuD"/>
    <property type="match status" value="1"/>
</dbReference>
<dbReference type="GO" id="GO:0009252">
    <property type="term" value="P:peptidoglycan biosynthetic process"/>
    <property type="evidence" value="ECO:0007669"/>
    <property type="project" value="UniProtKB-UniPathway"/>
</dbReference>
<comment type="similarity">
    <text evidence="2">Belongs to the YkuD family.</text>
</comment>
<keyword evidence="11" id="KW-1185">Reference proteome</keyword>
<evidence type="ECO:0000256" key="4">
    <source>
        <dbReference type="ARBA" id="ARBA00022960"/>
    </source>
</evidence>
<dbReference type="GO" id="GO:0004180">
    <property type="term" value="F:carboxypeptidase activity"/>
    <property type="evidence" value="ECO:0007669"/>
    <property type="project" value="UniProtKB-ARBA"/>
</dbReference>
<dbReference type="EMBL" id="LSTO01000001">
    <property type="protein sequence ID" value="OWW22129.1"/>
    <property type="molecule type" value="Genomic_DNA"/>
</dbReference>
<dbReference type="InterPro" id="IPR038063">
    <property type="entry name" value="Transpep_catalytic_dom"/>
</dbReference>
<evidence type="ECO:0000256" key="3">
    <source>
        <dbReference type="ARBA" id="ARBA00022679"/>
    </source>
</evidence>
<evidence type="ECO:0000256" key="2">
    <source>
        <dbReference type="ARBA" id="ARBA00005992"/>
    </source>
</evidence>
<keyword evidence="4 7" id="KW-0133">Cell shape</keyword>
<evidence type="ECO:0000256" key="1">
    <source>
        <dbReference type="ARBA" id="ARBA00004752"/>
    </source>
</evidence>
<evidence type="ECO:0000313" key="11">
    <source>
        <dbReference type="Proteomes" id="UP000197535"/>
    </source>
</evidence>
<dbReference type="InterPro" id="IPR005490">
    <property type="entry name" value="LD_TPept_cat_dom"/>
</dbReference>
<evidence type="ECO:0000259" key="9">
    <source>
        <dbReference type="PROSITE" id="PS52029"/>
    </source>
</evidence>
<gene>
    <name evidence="10" type="ORF">AYR66_24165</name>
</gene>
<evidence type="ECO:0000313" key="10">
    <source>
        <dbReference type="EMBL" id="OWW22129.1"/>
    </source>
</evidence>
<feature type="active site" description="Proton donor/acceptor" evidence="7">
    <location>
        <position position="257"/>
    </location>
</feature>
<dbReference type="GO" id="GO:0016740">
    <property type="term" value="F:transferase activity"/>
    <property type="evidence" value="ECO:0007669"/>
    <property type="project" value="UniProtKB-KW"/>
</dbReference>
<organism evidence="10 11">
    <name type="scientific">Noviherbaspirillum denitrificans</name>
    <dbReference type="NCBI Taxonomy" id="1968433"/>
    <lineage>
        <taxon>Bacteria</taxon>
        <taxon>Pseudomonadati</taxon>
        <taxon>Pseudomonadota</taxon>
        <taxon>Betaproteobacteria</taxon>
        <taxon>Burkholderiales</taxon>
        <taxon>Oxalobacteraceae</taxon>
        <taxon>Noviherbaspirillum</taxon>
    </lineage>
</organism>
<keyword evidence="5 7" id="KW-0573">Peptidoglycan synthesis</keyword>
<dbReference type="PROSITE" id="PS52029">
    <property type="entry name" value="LD_TPASE"/>
    <property type="match status" value="1"/>
</dbReference>
<dbReference type="PANTHER" id="PTHR36699:SF1">
    <property type="entry name" value="L,D-TRANSPEPTIDASE YAFK-RELATED"/>
    <property type="match status" value="1"/>
</dbReference>
<dbReference type="Gene3D" id="2.40.440.10">
    <property type="entry name" value="L,D-transpeptidase catalytic domain-like"/>
    <property type="match status" value="1"/>
</dbReference>
<protein>
    <recommendedName>
        <fullName evidence="9">L,D-TPase catalytic domain-containing protein</fullName>
    </recommendedName>
</protein>
<sequence length="426" mass="47787">MFRFQFTNSCKGARSSRAVLLMLSLLAAGALAVPASAVTKKQQARTQAQPQPQVPAAAPEAEDPEVLLIDVYKALGAHNLRKALARADKLVDAYPTFRLGHLIRGDLLLMQTQPVKTLGAVDGPEDKLKNLREEAMVRLKSLRERPDPDLVPRLVLKLREDQKHVLVVDARRSRLYVYANRGGQLKFVTDYYVSQGKLGVNKLKEGDQRTPVGVYYITSHLPGAKLPDFYGSGALPINYPNEWDKINGRSGSGIWLHGTPSDSFSRPPLSSDGCVVLTNPDLHKLANSVEIGKTPVVIAESVDFVNKTKWDNDRMLAARLVDGWKRDVETLNTARIGENYSRKFKSERGESLESWLGKHQQSMSGVRGLSVTLRDMTHFFYPGREDMIVSTFTQESQFGKNKTSIRKRQYWAKEGSHWKIIYELNL</sequence>
<feature type="active site" description="Nucleophile" evidence="7">
    <location>
        <position position="274"/>
    </location>
</feature>
<keyword evidence="6 7" id="KW-0961">Cell wall biogenesis/degradation</keyword>
<comment type="pathway">
    <text evidence="1 7">Cell wall biogenesis; peptidoglycan biosynthesis.</text>
</comment>
<reference evidence="10 11" key="1">
    <citation type="submission" date="2016-02" db="EMBL/GenBank/DDBJ databases">
        <authorList>
            <person name="Wen L."/>
            <person name="He K."/>
            <person name="Yang H."/>
        </authorList>
    </citation>
    <scope>NUCLEOTIDE SEQUENCE [LARGE SCALE GENOMIC DNA]</scope>
    <source>
        <strain evidence="10 11">TSA40</strain>
    </source>
</reference>
<dbReference type="GO" id="GO:0071555">
    <property type="term" value="P:cell wall organization"/>
    <property type="evidence" value="ECO:0007669"/>
    <property type="project" value="UniProtKB-UniRule"/>
</dbReference>
<dbReference type="UniPathway" id="UPA00219"/>
<keyword evidence="3" id="KW-0808">Transferase</keyword>
<name>A0A254THL7_9BURK</name>
<keyword evidence="8" id="KW-0732">Signal</keyword>
<dbReference type="InterPro" id="IPR056203">
    <property type="entry name" value="Cds6_C"/>
</dbReference>
<dbReference type="AlphaFoldDB" id="A0A254THL7"/>
<feature type="signal peptide" evidence="8">
    <location>
        <begin position="1"/>
        <end position="32"/>
    </location>
</feature>
<comment type="caution">
    <text evidence="10">The sequence shown here is derived from an EMBL/GenBank/DDBJ whole genome shotgun (WGS) entry which is preliminary data.</text>
</comment>
<accession>A0A254THL7</accession>
<dbReference type="PANTHER" id="PTHR36699">
    <property type="entry name" value="LD-TRANSPEPTIDASE"/>
    <property type="match status" value="1"/>
</dbReference>
<evidence type="ECO:0000256" key="7">
    <source>
        <dbReference type="PROSITE-ProRule" id="PRU01373"/>
    </source>
</evidence>
<dbReference type="Proteomes" id="UP000197535">
    <property type="component" value="Unassembled WGS sequence"/>
</dbReference>
<evidence type="ECO:0000256" key="8">
    <source>
        <dbReference type="SAM" id="SignalP"/>
    </source>
</evidence>
<dbReference type="Pfam" id="PF24125">
    <property type="entry name" value="Cds6_C"/>
    <property type="match status" value="1"/>
</dbReference>
<evidence type="ECO:0000256" key="5">
    <source>
        <dbReference type="ARBA" id="ARBA00022984"/>
    </source>
</evidence>
<evidence type="ECO:0000256" key="6">
    <source>
        <dbReference type="ARBA" id="ARBA00023316"/>
    </source>
</evidence>